<dbReference type="AlphaFoldDB" id="A0A4D6NG81"/>
<accession>A0A4D6NG81</accession>
<sequence length="91" mass="9830">MVEGAWKKMCGGLARCSDAIQMRGDCWSRRLAAVRSLVRRDYSGESGGFSSPLVVVGADGYGGSANARRCDGGCSRSLLQWRRWRGMVVAA</sequence>
<dbReference type="EMBL" id="CP039354">
    <property type="protein sequence ID" value="QCE10957.1"/>
    <property type="molecule type" value="Genomic_DNA"/>
</dbReference>
<evidence type="ECO:0000313" key="1">
    <source>
        <dbReference type="EMBL" id="QCE10957.1"/>
    </source>
</evidence>
<name>A0A4D6NG81_VIGUN</name>
<protein>
    <submittedName>
        <fullName evidence="1">Uncharacterized protein</fullName>
    </submittedName>
</protein>
<keyword evidence="2" id="KW-1185">Reference proteome</keyword>
<organism evidence="1 2">
    <name type="scientific">Vigna unguiculata</name>
    <name type="common">Cowpea</name>
    <dbReference type="NCBI Taxonomy" id="3917"/>
    <lineage>
        <taxon>Eukaryota</taxon>
        <taxon>Viridiplantae</taxon>
        <taxon>Streptophyta</taxon>
        <taxon>Embryophyta</taxon>
        <taxon>Tracheophyta</taxon>
        <taxon>Spermatophyta</taxon>
        <taxon>Magnoliopsida</taxon>
        <taxon>eudicotyledons</taxon>
        <taxon>Gunneridae</taxon>
        <taxon>Pentapetalae</taxon>
        <taxon>rosids</taxon>
        <taxon>fabids</taxon>
        <taxon>Fabales</taxon>
        <taxon>Fabaceae</taxon>
        <taxon>Papilionoideae</taxon>
        <taxon>50 kb inversion clade</taxon>
        <taxon>NPAAA clade</taxon>
        <taxon>indigoferoid/millettioid clade</taxon>
        <taxon>Phaseoleae</taxon>
        <taxon>Vigna</taxon>
    </lineage>
</organism>
<evidence type="ECO:0000313" key="2">
    <source>
        <dbReference type="Proteomes" id="UP000501690"/>
    </source>
</evidence>
<gene>
    <name evidence="1" type="ORF">DEO72_LG10g2190</name>
</gene>
<proteinExistence type="predicted"/>
<dbReference type="Proteomes" id="UP000501690">
    <property type="component" value="Linkage Group LG10"/>
</dbReference>
<reference evidence="1 2" key="1">
    <citation type="submission" date="2019-04" db="EMBL/GenBank/DDBJ databases">
        <title>An improved genome assembly and genetic linkage map for asparagus bean, Vigna unguiculata ssp. sesquipedialis.</title>
        <authorList>
            <person name="Xia Q."/>
            <person name="Zhang R."/>
            <person name="Dong Y."/>
        </authorList>
    </citation>
    <scope>NUCLEOTIDE SEQUENCE [LARGE SCALE GENOMIC DNA]</scope>
    <source>
        <tissue evidence="1">Leaf</tissue>
    </source>
</reference>